<evidence type="ECO:0000256" key="3">
    <source>
        <dbReference type="ARBA" id="ARBA00022692"/>
    </source>
</evidence>
<reference evidence="8" key="1">
    <citation type="submission" date="2021-02" db="EMBL/GenBank/DDBJ databases">
        <authorList>
            <person name="Dougan E. K."/>
            <person name="Rhodes N."/>
            <person name="Thang M."/>
            <person name="Chan C."/>
        </authorList>
    </citation>
    <scope>NUCLEOTIDE SEQUENCE</scope>
</reference>
<dbReference type="InterPro" id="IPR007369">
    <property type="entry name" value="Peptidase_A22B_SPP"/>
</dbReference>
<proteinExistence type="inferred from homology"/>
<keyword evidence="4" id="KW-0378">Hydrolase</keyword>
<name>A0A812WVL5_SYMPI</name>
<keyword evidence="9" id="KW-1185">Reference proteome</keyword>
<dbReference type="Proteomes" id="UP000649617">
    <property type="component" value="Unassembled WGS sequence"/>
</dbReference>
<evidence type="ECO:0000256" key="1">
    <source>
        <dbReference type="ARBA" id="ARBA00004127"/>
    </source>
</evidence>
<evidence type="ECO:0000313" key="9">
    <source>
        <dbReference type="Proteomes" id="UP000649617"/>
    </source>
</evidence>
<dbReference type="EMBL" id="CAJNIZ010044951">
    <property type="protein sequence ID" value="CAE7705701.1"/>
    <property type="molecule type" value="Genomic_DNA"/>
</dbReference>
<dbReference type="InterPro" id="IPR006639">
    <property type="entry name" value="Preselin/SPP"/>
</dbReference>
<evidence type="ECO:0000256" key="4">
    <source>
        <dbReference type="ARBA" id="ARBA00022801"/>
    </source>
</evidence>
<keyword evidence="5 7" id="KW-1133">Transmembrane helix</keyword>
<evidence type="ECO:0000256" key="2">
    <source>
        <dbReference type="ARBA" id="ARBA00006859"/>
    </source>
</evidence>
<dbReference type="GO" id="GO:0033619">
    <property type="term" value="P:membrane protein proteolysis"/>
    <property type="evidence" value="ECO:0007669"/>
    <property type="project" value="TreeGrafter"/>
</dbReference>
<dbReference type="GO" id="GO:0098554">
    <property type="term" value="C:cytoplasmic side of endoplasmic reticulum membrane"/>
    <property type="evidence" value="ECO:0007669"/>
    <property type="project" value="TreeGrafter"/>
</dbReference>
<accession>A0A812WVL5</accession>
<evidence type="ECO:0000313" key="8">
    <source>
        <dbReference type="EMBL" id="CAE7705701.1"/>
    </source>
</evidence>
<evidence type="ECO:0000256" key="5">
    <source>
        <dbReference type="ARBA" id="ARBA00022989"/>
    </source>
</evidence>
<dbReference type="OrthoDB" id="29661at2759"/>
<keyword evidence="3 7" id="KW-0812">Transmembrane</keyword>
<sequence>MSTLCAAGAAGELHFRAEGSAGARAKLLIVTMRTSAVTMGLGAELSGKEPSIPALGISKAAGRQVLLAMQKDKKLTASCWKRKGSVFGDLLSEAFTGVLAVALVAVGAWYGVEDLRRPGTAEEDAQRQSETVSVEESAGLHFVLFGSLLLTVLYFFMKYLIYLLLFLFASGAVSTTCVLLEPAFASCFPALRAKKACTLPDVVVNVLGVEKEQTWTEVLSELVGLVLAVCFLIFRNDDDIGWALQDIIAIMFLLTLQRTVRLPNLKVGTLLLICTFFFDIFWVFISPVIFKKSVMIEVATGGGTGQSVPMVLKIPALDGELPGQFKILGLGDIAIPGLLISLLLRHDLVKRHRRCAGYFLAGVIGYAVGLLATFVSLYLMQHGQPALLFLVPGTLVPTCIIALRKGELKDLWAANYGPEPLEGDVEKQS</sequence>
<keyword evidence="6 7" id="KW-0472">Membrane</keyword>
<evidence type="ECO:0000256" key="6">
    <source>
        <dbReference type="ARBA" id="ARBA00023136"/>
    </source>
</evidence>
<feature type="transmembrane region" description="Helical" evidence="7">
    <location>
        <begin position="356"/>
        <end position="380"/>
    </location>
</feature>
<evidence type="ECO:0000256" key="7">
    <source>
        <dbReference type="SAM" id="Phobius"/>
    </source>
</evidence>
<feature type="transmembrane region" description="Helical" evidence="7">
    <location>
        <begin position="268"/>
        <end position="290"/>
    </location>
</feature>
<dbReference type="PANTHER" id="PTHR12174">
    <property type="entry name" value="SIGNAL PEPTIDE PEPTIDASE"/>
    <property type="match status" value="1"/>
</dbReference>
<gene>
    <name evidence="8" type="primary">Sppl2b</name>
    <name evidence="8" type="ORF">SPIL2461_LOCUS19917</name>
</gene>
<comment type="similarity">
    <text evidence="2">Belongs to the peptidase A22B family.</text>
</comment>
<feature type="transmembrane region" description="Helical" evidence="7">
    <location>
        <begin position="138"/>
        <end position="157"/>
    </location>
</feature>
<dbReference type="Pfam" id="PF04258">
    <property type="entry name" value="Peptidase_A22B"/>
    <property type="match status" value="1"/>
</dbReference>
<protein>
    <submittedName>
        <fullName evidence="8">Sppl2b protein</fullName>
    </submittedName>
</protein>
<dbReference type="AlphaFoldDB" id="A0A812WVL5"/>
<feature type="transmembrane region" description="Helical" evidence="7">
    <location>
        <begin position="94"/>
        <end position="112"/>
    </location>
</feature>
<feature type="transmembrane region" description="Helical" evidence="7">
    <location>
        <begin position="218"/>
        <end position="234"/>
    </location>
</feature>
<dbReference type="GO" id="GO:0005765">
    <property type="term" value="C:lysosomal membrane"/>
    <property type="evidence" value="ECO:0007669"/>
    <property type="project" value="TreeGrafter"/>
</dbReference>
<dbReference type="PANTHER" id="PTHR12174:SF103">
    <property type="entry name" value="INTRAMEMBRANE PROTEASE (IMPAS) FAMILY"/>
    <property type="match status" value="1"/>
</dbReference>
<organism evidence="8 9">
    <name type="scientific">Symbiodinium pilosum</name>
    <name type="common">Dinoflagellate</name>
    <dbReference type="NCBI Taxonomy" id="2952"/>
    <lineage>
        <taxon>Eukaryota</taxon>
        <taxon>Sar</taxon>
        <taxon>Alveolata</taxon>
        <taxon>Dinophyceae</taxon>
        <taxon>Suessiales</taxon>
        <taxon>Symbiodiniaceae</taxon>
        <taxon>Symbiodinium</taxon>
    </lineage>
</organism>
<feature type="transmembrane region" description="Helical" evidence="7">
    <location>
        <begin position="325"/>
        <end position="344"/>
    </location>
</feature>
<dbReference type="GO" id="GO:0030660">
    <property type="term" value="C:Golgi-associated vesicle membrane"/>
    <property type="evidence" value="ECO:0007669"/>
    <property type="project" value="TreeGrafter"/>
</dbReference>
<dbReference type="SMART" id="SM00730">
    <property type="entry name" value="PSN"/>
    <property type="match status" value="1"/>
</dbReference>
<dbReference type="GO" id="GO:0098553">
    <property type="term" value="C:lumenal side of endoplasmic reticulum membrane"/>
    <property type="evidence" value="ECO:0007669"/>
    <property type="project" value="TreeGrafter"/>
</dbReference>
<comment type="caution">
    <text evidence="8">The sequence shown here is derived from an EMBL/GenBank/DDBJ whole genome shotgun (WGS) entry which is preliminary data.</text>
</comment>
<comment type="subcellular location">
    <subcellularLocation>
        <location evidence="1">Endomembrane system</location>
        <topology evidence="1">Multi-pass membrane protein</topology>
    </subcellularLocation>
</comment>
<feature type="transmembrane region" description="Helical" evidence="7">
    <location>
        <begin position="163"/>
        <end position="185"/>
    </location>
</feature>
<dbReference type="GO" id="GO:0042500">
    <property type="term" value="F:aspartic endopeptidase activity, intramembrane cleaving"/>
    <property type="evidence" value="ECO:0007669"/>
    <property type="project" value="InterPro"/>
</dbReference>
<feature type="transmembrane region" description="Helical" evidence="7">
    <location>
        <begin position="386"/>
        <end position="403"/>
    </location>
</feature>